<evidence type="ECO:0000256" key="3">
    <source>
        <dbReference type="ARBA" id="ARBA00023125"/>
    </source>
</evidence>
<dbReference type="PROSITE" id="PS50944">
    <property type="entry name" value="HTH_DTXR"/>
    <property type="match status" value="1"/>
</dbReference>
<evidence type="ECO:0000313" key="7">
    <source>
        <dbReference type="Proteomes" id="UP001524478"/>
    </source>
</evidence>
<dbReference type="Proteomes" id="UP001524478">
    <property type="component" value="Unassembled WGS sequence"/>
</dbReference>
<proteinExistence type="inferred from homology"/>
<dbReference type="Pfam" id="PF02742">
    <property type="entry name" value="Fe_dep_repr_C"/>
    <property type="match status" value="1"/>
</dbReference>
<dbReference type="RefSeq" id="WP_216555208.1">
    <property type="nucleotide sequence ID" value="NZ_JAHLOH010000015.1"/>
</dbReference>
<reference evidence="6 7" key="1">
    <citation type="submission" date="2022-06" db="EMBL/GenBank/DDBJ databases">
        <title>Isolation of gut microbiota from human fecal samples.</title>
        <authorList>
            <person name="Pamer E.G."/>
            <person name="Barat B."/>
            <person name="Waligurski E."/>
            <person name="Medina S."/>
            <person name="Paddock L."/>
            <person name="Mostad J."/>
        </authorList>
    </citation>
    <scope>NUCLEOTIDE SEQUENCE [LARGE SCALE GENOMIC DNA]</scope>
    <source>
        <strain evidence="6 7">DFI.7.95</strain>
    </source>
</reference>
<dbReference type="InterPro" id="IPR022689">
    <property type="entry name" value="Iron_dep_repressor"/>
</dbReference>
<keyword evidence="7" id="KW-1185">Reference proteome</keyword>
<evidence type="ECO:0000313" key="6">
    <source>
        <dbReference type="EMBL" id="MCQ4922554.1"/>
    </source>
</evidence>
<dbReference type="InterPro" id="IPR050536">
    <property type="entry name" value="DtxR_MntR_Metal-Reg"/>
</dbReference>
<dbReference type="SMART" id="SM00529">
    <property type="entry name" value="HTH_DTXR"/>
    <property type="match status" value="1"/>
</dbReference>
<evidence type="ECO:0000259" key="5">
    <source>
        <dbReference type="PROSITE" id="PS50944"/>
    </source>
</evidence>
<name>A0ABT1S7W1_9FIRM</name>
<comment type="similarity">
    <text evidence="1">Belongs to the DtxR/MntR family.</text>
</comment>
<evidence type="ECO:0000256" key="1">
    <source>
        <dbReference type="ARBA" id="ARBA00007871"/>
    </source>
</evidence>
<feature type="domain" description="HTH dtxR-type" evidence="5">
    <location>
        <begin position="1"/>
        <end position="64"/>
    </location>
</feature>
<keyword evidence="3" id="KW-0238">DNA-binding</keyword>
<dbReference type="InterPro" id="IPR001367">
    <property type="entry name" value="Fe_dep_repressor"/>
</dbReference>
<dbReference type="PANTHER" id="PTHR33238">
    <property type="entry name" value="IRON (METAL) DEPENDENT REPRESSOR, DTXR FAMILY"/>
    <property type="match status" value="1"/>
</dbReference>
<keyword evidence="4" id="KW-0804">Transcription</keyword>
<sequence length="124" mass="14423">MKIHESAENYLEMILMLRERIGQVRSIDIVNEMGYTKPSVSIAMKRLRENGYIKMDSDGYITLLDTGLEIATEMYNRHKFLAQFLMAIGVSEDIALADACKIEHDISDESYQCLKKHFDYFKEM</sequence>
<accession>A0ABT1S7W1</accession>
<keyword evidence="2" id="KW-0805">Transcription regulation</keyword>
<organism evidence="6 7">
    <name type="scientific">Tissierella carlieri</name>
    <dbReference type="NCBI Taxonomy" id="689904"/>
    <lineage>
        <taxon>Bacteria</taxon>
        <taxon>Bacillati</taxon>
        <taxon>Bacillota</taxon>
        <taxon>Tissierellia</taxon>
        <taxon>Tissierellales</taxon>
        <taxon>Tissierellaceae</taxon>
        <taxon>Tissierella</taxon>
    </lineage>
</organism>
<dbReference type="Pfam" id="PF01325">
    <property type="entry name" value="Fe_dep_repress"/>
    <property type="match status" value="1"/>
</dbReference>
<evidence type="ECO:0000256" key="4">
    <source>
        <dbReference type="ARBA" id="ARBA00023163"/>
    </source>
</evidence>
<dbReference type="EMBL" id="JANGAC010000003">
    <property type="protein sequence ID" value="MCQ4922554.1"/>
    <property type="molecule type" value="Genomic_DNA"/>
</dbReference>
<gene>
    <name evidence="6" type="ORF">NE686_05615</name>
</gene>
<dbReference type="PANTHER" id="PTHR33238:SF7">
    <property type="entry name" value="IRON-DEPENDENT TRANSCRIPTIONAL REGULATOR"/>
    <property type="match status" value="1"/>
</dbReference>
<protein>
    <submittedName>
        <fullName evidence="6">Metal-dependent transcriptional regulator</fullName>
    </submittedName>
</protein>
<evidence type="ECO:0000256" key="2">
    <source>
        <dbReference type="ARBA" id="ARBA00023015"/>
    </source>
</evidence>
<comment type="caution">
    <text evidence="6">The sequence shown here is derived from an EMBL/GenBank/DDBJ whole genome shotgun (WGS) entry which is preliminary data.</text>
</comment>
<dbReference type="InterPro" id="IPR022687">
    <property type="entry name" value="HTH_DTXR"/>
</dbReference>